<feature type="binding site" evidence="9">
    <location>
        <position position="81"/>
    </location>
    <ligand>
        <name>Mg(2+)</name>
        <dbReference type="ChEBI" id="CHEBI:18420"/>
    </ligand>
</feature>
<comment type="function">
    <text evidence="9">Catalyzes a mechanistically unusual reaction, the ATP-dependent insertion of CO2 between the N7 and N8 nitrogen atoms of 7,8-diaminopelargonic acid (DAPA, also called 7,8-diammoniononanoate) to form a ureido ring.</text>
</comment>
<evidence type="ECO:0000313" key="11">
    <source>
        <dbReference type="Proteomes" id="UP000271003"/>
    </source>
</evidence>
<dbReference type="GO" id="GO:0009102">
    <property type="term" value="P:biotin biosynthetic process"/>
    <property type="evidence" value="ECO:0007669"/>
    <property type="project" value="UniProtKB-UniRule"/>
</dbReference>
<evidence type="ECO:0000256" key="7">
    <source>
        <dbReference type="ARBA" id="ARBA00022842"/>
    </source>
</evidence>
<comment type="subcellular location">
    <subcellularLocation>
        <location evidence="9">Cytoplasm</location>
    </subcellularLocation>
</comment>
<evidence type="ECO:0000256" key="8">
    <source>
        <dbReference type="ARBA" id="ARBA00047386"/>
    </source>
</evidence>
<dbReference type="InterPro" id="IPR004472">
    <property type="entry name" value="DTB_synth_BioD"/>
</dbReference>
<comment type="catalytic activity">
    <reaction evidence="9">
        <text>(7R,8S)-7,8-diammoniononanoate + CO2 + ATP = (4R,5S)-dethiobiotin + ADP + phosphate + 3 H(+)</text>
        <dbReference type="Rhea" id="RHEA:15805"/>
        <dbReference type="ChEBI" id="CHEBI:15378"/>
        <dbReference type="ChEBI" id="CHEBI:16526"/>
        <dbReference type="ChEBI" id="CHEBI:30616"/>
        <dbReference type="ChEBI" id="CHEBI:43474"/>
        <dbReference type="ChEBI" id="CHEBI:149469"/>
        <dbReference type="ChEBI" id="CHEBI:149473"/>
        <dbReference type="ChEBI" id="CHEBI:456216"/>
        <dbReference type="EC" id="6.3.3.3"/>
    </reaction>
</comment>
<evidence type="ECO:0000256" key="5">
    <source>
        <dbReference type="ARBA" id="ARBA00022756"/>
    </source>
</evidence>
<evidence type="ECO:0000256" key="2">
    <source>
        <dbReference type="ARBA" id="ARBA00022598"/>
    </source>
</evidence>
<dbReference type="CDD" id="cd03109">
    <property type="entry name" value="DTBS"/>
    <property type="match status" value="1"/>
</dbReference>
<feature type="binding site" evidence="9">
    <location>
        <begin position="146"/>
        <end position="149"/>
    </location>
    <ligand>
        <name>ATP</name>
        <dbReference type="ChEBI" id="CHEBI:30616"/>
    </ligand>
</feature>
<dbReference type="EC" id="6.3.3.3" evidence="9"/>
<comment type="cofactor">
    <cofactor evidence="9">
        <name>Mg(2+)</name>
        <dbReference type="ChEBI" id="CHEBI:18420"/>
    </cofactor>
</comment>
<dbReference type="Gene3D" id="3.40.50.300">
    <property type="entry name" value="P-loop containing nucleotide triphosphate hydrolases"/>
    <property type="match status" value="1"/>
</dbReference>
<keyword evidence="4 9" id="KW-0547">Nucleotide-binding</keyword>
<keyword evidence="7 9" id="KW-0460">Magnesium</keyword>
<feature type="active site" evidence="9">
    <location>
        <position position="69"/>
    </location>
</feature>
<feature type="binding site" evidence="9">
    <location>
        <position position="146"/>
    </location>
    <ligand>
        <name>Mg(2+)</name>
        <dbReference type="ChEBI" id="CHEBI:18420"/>
    </ligand>
</feature>
<feature type="binding site" evidence="9">
    <location>
        <position position="48"/>
    </location>
    <ligand>
        <name>Mg(2+)</name>
        <dbReference type="ChEBI" id="CHEBI:18420"/>
    </ligand>
</feature>
<keyword evidence="1 9" id="KW-0963">Cytoplasm</keyword>
<dbReference type="RefSeq" id="WP_120176890.1">
    <property type="nucleotide sequence ID" value="NZ_AP018786.1"/>
</dbReference>
<keyword evidence="6 9" id="KW-0067">ATP-binding</keyword>
<keyword evidence="2 9" id="KW-0436">Ligase</keyword>
<dbReference type="NCBIfam" id="TIGR00347">
    <property type="entry name" value="bioD"/>
    <property type="match status" value="1"/>
</dbReference>
<evidence type="ECO:0000256" key="6">
    <source>
        <dbReference type="ARBA" id="ARBA00022840"/>
    </source>
</evidence>
<protein>
    <recommendedName>
        <fullName evidence="9">ATP-dependent dethiobiotin synthetase BioD</fullName>
        <ecNumber evidence="9">6.3.3.3</ecNumber>
    </recommendedName>
    <alternativeName>
        <fullName evidence="9">DTB synthetase</fullName>
        <shortName evidence="9">DTBS</shortName>
    </alternativeName>
    <alternativeName>
        <fullName evidence="9">Dethiobiotin synthase</fullName>
    </alternativeName>
</protein>
<dbReference type="HAMAP" id="MF_00336">
    <property type="entry name" value="BioD"/>
    <property type="match status" value="1"/>
</dbReference>
<comment type="similarity">
    <text evidence="9">Belongs to the dethiobiotin synthetase family.</text>
</comment>
<dbReference type="AlphaFoldDB" id="A0A2Z6IA60"/>
<keyword evidence="3 9" id="KW-0479">Metal-binding</keyword>
<comment type="pathway">
    <text evidence="9">Cofactor biosynthesis; biotin biosynthesis; biotin from 7,8-diaminononanoate: step 1/2.</text>
</comment>
<dbReference type="GO" id="GO:0005524">
    <property type="term" value="F:ATP binding"/>
    <property type="evidence" value="ECO:0007669"/>
    <property type="project" value="UniProtKB-UniRule"/>
</dbReference>
<evidence type="ECO:0000256" key="3">
    <source>
        <dbReference type="ARBA" id="ARBA00022723"/>
    </source>
</evidence>
<comment type="subunit">
    <text evidence="9">Homodimer.</text>
</comment>
<evidence type="ECO:0000256" key="1">
    <source>
        <dbReference type="ARBA" id="ARBA00022490"/>
    </source>
</evidence>
<evidence type="ECO:0000256" key="4">
    <source>
        <dbReference type="ARBA" id="ARBA00022741"/>
    </source>
</evidence>
<dbReference type="KEGG" id="sutt:SUTMEG_11530"/>
<dbReference type="GO" id="GO:0004141">
    <property type="term" value="F:dethiobiotin synthase activity"/>
    <property type="evidence" value="ECO:0007669"/>
    <property type="project" value="UniProtKB-UniRule"/>
</dbReference>
<comment type="catalytic activity">
    <reaction evidence="8">
        <text>(7R,8S)-8-amino-7-(carboxyamino)nonanoate + ATP = (4R,5S)-dethiobiotin + ADP + phosphate + H(+)</text>
        <dbReference type="Rhea" id="RHEA:63684"/>
        <dbReference type="ChEBI" id="CHEBI:15378"/>
        <dbReference type="ChEBI" id="CHEBI:30616"/>
        <dbReference type="ChEBI" id="CHEBI:43474"/>
        <dbReference type="ChEBI" id="CHEBI:149470"/>
        <dbReference type="ChEBI" id="CHEBI:149473"/>
        <dbReference type="ChEBI" id="CHEBI:456216"/>
    </reaction>
</comment>
<dbReference type="GO" id="GO:0000287">
    <property type="term" value="F:magnesium ion binding"/>
    <property type="evidence" value="ECO:0007669"/>
    <property type="project" value="UniProtKB-UniRule"/>
</dbReference>
<feature type="binding site" evidence="9">
    <location>
        <position position="73"/>
    </location>
    <ligand>
        <name>substrate</name>
    </ligand>
</feature>
<dbReference type="PANTHER" id="PTHR43210">
    <property type="entry name" value="DETHIOBIOTIN SYNTHETASE"/>
    <property type="match status" value="1"/>
</dbReference>
<organism evidence="10 11">
    <name type="scientific">Sutterella megalosphaeroides</name>
    <dbReference type="NCBI Taxonomy" id="2494234"/>
    <lineage>
        <taxon>Bacteria</taxon>
        <taxon>Pseudomonadati</taxon>
        <taxon>Pseudomonadota</taxon>
        <taxon>Betaproteobacteria</taxon>
        <taxon>Burkholderiales</taxon>
        <taxon>Sutterellaceae</taxon>
        <taxon>Sutterella</taxon>
    </lineage>
</organism>
<proteinExistence type="inferred from homology"/>
<dbReference type="GO" id="GO:0005829">
    <property type="term" value="C:cytosol"/>
    <property type="evidence" value="ECO:0007669"/>
    <property type="project" value="TreeGrafter"/>
</dbReference>
<reference evidence="10 11" key="1">
    <citation type="journal article" date="2018" name="Int. J. Syst. Evol. Microbiol.">
        <title>Mesosutterella multiformis gen. nov., sp. nov., a member of the family Sutterellaceae and Sutterella megalosphaeroides sp. nov., isolated from human faeces.</title>
        <authorList>
            <person name="Sakamoto M."/>
            <person name="Ikeyama N."/>
            <person name="Kunihiro T."/>
            <person name="Iino T."/>
            <person name="Yuki M."/>
            <person name="Ohkuma M."/>
        </authorList>
    </citation>
    <scope>NUCLEOTIDE SEQUENCE [LARGE SCALE GENOMIC DNA]</scope>
    <source>
        <strain evidence="10 11">6FBBBH3</strain>
    </source>
</reference>
<comment type="caution">
    <text evidence="9">Lacks conserved residue(s) required for the propagation of feature annotation.</text>
</comment>
<keyword evidence="5 9" id="KW-0093">Biotin biosynthesis</keyword>
<feature type="binding site" evidence="9">
    <location>
        <begin position="44"/>
        <end position="49"/>
    </location>
    <ligand>
        <name>ATP</name>
        <dbReference type="ChEBI" id="CHEBI:30616"/>
    </ligand>
</feature>
<feature type="binding site" evidence="9">
    <location>
        <position position="81"/>
    </location>
    <ligand>
        <name>ATP</name>
        <dbReference type="ChEBI" id="CHEBI:30616"/>
    </ligand>
</feature>
<sequence>MPSSASIPELDPERAPKCDPVFDGLPFRLSEGKQLLFVSGIDTDAGKSVATGFYARERLRSGVRVTTQKFIQTGAVGGSIDVRLHRRIMGIDETPEDRAGTTAPVVLPLPASPHLAAEVAGVAIDFGRIAEASRELLQTYDEVLLEGAGGLMVPLTRRHLTIDWLQKSGLPLLFVTNTKLGSINHTLLALEAVERRGIPLEALLINAWPGDVEPIASDNERFITDYVREHFPEARILTVPKFEPEALAD</sequence>
<accession>A0A2Z6IA60</accession>
<dbReference type="InterPro" id="IPR027417">
    <property type="entry name" value="P-loop_NTPase"/>
</dbReference>
<dbReference type="Proteomes" id="UP000271003">
    <property type="component" value="Chromosome"/>
</dbReference>
<dbReference type="UniPathway" id="UPA00078">
    <property type="reaction ID" value="UER00161"/>
</dbReference>
<gene>
    <name evidence="9 10" type="primary">bioD</name>
    <name evidence="10" type="ORF">SUTMEG_11530</name>
</gene>
<name>A0A2Z6IA60_9BURK</name>
<evidence type="ECO:0000313" key="10">
    <source>
        <dbReference type="EMBL" id="BBF23262.1"/>
    </source>
</evidence>
<dbReference type="PANTHER" id="PTHR43210:SF2">
    <property type="entry name" value="ATP-DEPENDENT DETHIOBIOTIN SYNTHETASE BIOD 2"/>
    <property type="match status" value="1"/>
</dbReference>
<evidence type="ECO:0000256" key="9">
    <source>
        <dbReference type="HAMAP-Rule" id="MF_00336"/>
    </source>
</evidence>
<keyword evidence="11" id="KW-1185">Reference proteome</keyword>
<dbReference type="SUPFAM" id="SSF52540">
    <property type="entry name" value="P-loop containing nucleoside triphosphate hydrolases"/>
    <property type="match status" value="1"/>
</dbReference>
<dbReference type="EMBL" id="AP018786">
    <property type="protein sequence ID" value="BBF23262.1"/>
    <property type="molecule type" value="Genomic_DNA"/>
</dbReference>
<dbReference type="OrthoDB" id="9802097at2"/>
<dbReference type="Pfam" id="PF13500">
    <property type="entry name" value="AAA_26"/>
    <property type="match status" value="1"/>
</dbReference>